<protein>
    <submittedName>
        <fullName evidence="7">Crp/Fnr family transcriptional regulator</fullName>
    </submittedName>
</protein>
<keyword evidence="3" id="KW-0010">Activator</keyword>
<evidence type="ECO:0000313" key="7">
    <source>
        <dbReference type="EMBL" id="MFD1220594.1"/>
    </source>
</evidence>
<dbReference type="Pfam" id="PF13545">
    <property type="entry name" value="HTH_Crp_2"/>
    <property type="match status" value="1"/>
</dbReference>
<evidence type="ECO:0000256" key="3">
    <source>
        <dbReference type="ARBA" id="ARBA00023159"/>
    </source>
</evidence>
<sequence length="236" mass="26868">MDKVKYLSRIHWLSGLDRGELELLEPAAPLNKIKKGTVILSPLMEQKRLFLIKSGTVRLYRLSDSGKELTMDILGTGHLFGEAGAFTTGSPHLFAQTLEDSVICTMDKEQFNQVVRERPQLALRFIEIVSERLKEVEELLEQMAYGSVRKRLLYLLDKLLHKFGIEPEDPDRQHGWMQLDVSLTHQELASMMGSIRETVTQLLNELSMEGIVRKAGPRKPLQIQPERLKSALTCCV</sequence>
<dbReference type="InterPro" id="IPR000595">
    <property type="entry name" value="cNMP-bd_dom"/>
</dbReference>
<feature type="domain" description="Cyclic nucleotide-binding" evidence="5">
    <location>
        <begin position="12"/>
        <end position="132"/>
    </location>
</feature>
<keyword evidence="8" id="KW-1185">Reference proteome</keyword>
<dbReference type="Pfam" id="PF00027">
    <property type="entry name" value="cNMP_binding"/>
    <property type="match status" value="1"/>
</dbReference>
<dbReference type="InterPro" id="IPR050397">
    <property type="entry name" value="Env_Response_Regulators"/>
</dbReference>
<dbReference type="InterPro" id="IPR014710">
    <property type="entry name" value="RmlC-like_jellyroll"/>
</dbReference>
<dbReference type="RefSeq" id="WP_345587197.1">
    <property type="nucleotide sequence ID" value="NZ_BAABJG010000006.1"/>
</dbReference>
<dbReference type="PANTHER" id="PTHR24567:SF74">
    <property type="entry name" value="HTH-TYPE TRANSCRIPTIONAL REGULATOR ARCR"/>
    <property type="match status" value="1"/>
</dbReference>
<dbReference type="Gene3D" id="2.60.120.10">
    <property type="entry name" value="Jelly Rolls"/>
    <property type="match status" value="1"/>
</dbReference>
<keyword evidence="1" id="KW-0805">Transcription regulation</keyword>
<name>A0ABW3UM87_9BACL</name>
<accession>A0ABW3UM87</accession>
<evidence type="ECO:0000259" key="5">
    <source>
        <dbReference type="PROSITE" id="PS50042"/>
    </source>
</evidence>
<dbReference type="SMART" id="SM00419">
    <property type="entry name" value="HTH_CRP"/>
    <property type="match status" value="1"/>
</dbReference>
<dbReference type="SUPFAM" id="SSF51206">
    <property type="entry name" value="cAMP-binding domain-like"/>
    <property type="match status" value="1"/>
</dbReference>
<dbReference type="Gene3D" id="1.10.10.10">
    <property type="entry name" value="Winged helix-like DNA-binding domain superfamily/Winged helix DNA-binding domain"/>
    <property type="match status" value="1"/>
</dbReference>
<organism evidence="7 8">
    <name type="scientific">Paenibacillus vulneris</name>
    <dbReference type="NCBI Taxonomy" id="1133364"/>
    <lineage>
        <taxon>Bacteria</taxon>
        <taxon>Bacillati</taxon>
        <taxon>Bacillota</taxon>
        <taxon>Bacilli</taxon>
        <taxon>Bacillales</taxon>
        <taxon>Paenibacillaceae</taxon>
        <taxon>Paenibacillus</taxon>
    </lineage>
</organism>
<dbReference type="PRINTS" id="PR00034">
    <property type="entry name" value="HTHCRP"/>
</dbReference>
<dbReference type="PANTHER" id="PTHR24567">
    <property type="entry name" value="CRP FAMILY TRANSCRIPTIONAL REGULATORY PROTEIN"/>
    <property type="match status" value="1"/>
</dbReference>
<dbReference type="SMART" id="SM00100">
    <property type="entry name" value="cNMP"/>
    <property type="match status" value="1"/>
</dbReference>
<feature type="domain" description="HTH crp-type" evidence="6">
    <location>
        <begin position="146"/>
        <end position="227"/>
    </location>
</feature>
<dbReference type="EMBL" id="JBHTLU010000013">
    <property type="protein sequence ID" value="MFD1220594.1"/>
    <property type="molecule type" value="Genomic_DNA"/>
</dbReference>
<dbReference type="PROSITE" id="PS51063">
    <property type="entry name" value="HTH_CRP_2"/>
    <property type="match status" value="1"/>
</dbReference>
<evidence type="ECO:0000256" key="1">
    <source>
        <dbReference type="ARBA" id="ARBA00023015"/>
    </source>
</evidence>
<keyword evidence="2" id="KW-0238">DNA-binding</keyword>
<proteinExistence type="predicted"/>
<dbReference type="InterPro" id="IPR036390">
    <property type="entry name" value="WH_DNA-bd_sf"/>
</dbReference>
<evidence type="ECO:0000256" key="4">
    <source>
        <dbReference type="ARBA" id="ARBA00023163"/>
    </source>
</evidence>
<evidence type="ECO:0000313" key="8">
    <source>
        <dbReference type="Proteomes" id="UP001597180"/>
    </source>
</evidence>
<dbReference type="SUPFAM" id="SSF46785">
    <property type="entry name" value="Winged helix' DNA-binding domain"/>
    <property type="match status" value="1"/>
</dbReference>
<gene>
    <name evidence="7" type="ORF">ACFQ4B_10715</name>
</gene>
<comment type="caution">
    <text evidence="7">The sequence shown here is derived from an EMBL/GenBank/DDBJ whole genome shotgun (WGS) entry which is preliminary data.</text>
</comment>
<dbReference type="CDD" id="cd00038">
    <property type="entry name" value="CAP_ED"/>
    <property type="match status" value="1"/>
</dbReference>
<dbReference type="InterPro" id="IPR012318">
    <property type="entry name" value="HTH_CRP"/>
</dbReference>
<dbReference type="Proteomes" id="UP001597180">
    <property type="component" value="Unassembled WGS sequence"/>
</dbReference>
<dbReference type="PROSITE" id="PS50042">
    <property type="entry name" value="CNMP_BINDING_3"/>
    <property type="match status" value="1"/>
</dbReference>
<evidence type="ECO:0000256" key="2">
    <source>
        <dbReference type="ARBA" id="ARBA00023125"/>
    </source>
</evidence>
<dbReference type="InterPro" id="IPR036388">
    <property type="entry name" value="WH-like_DNA-bd_sf"/>
</dbReference>
<dbReference type="InterPro" id="IPR018490">
    <property type="entry name" value="cNMP-bd_dom_sf"/>
</dbReference>
<reference evidence="8" key="1">
    <citation type="journal article" date="2019" name="Int. J. Syst. Evol. Microbiol.">
        <title>The Global Catalogue of Microorganisms (GCM) 10K type strain sequencing project: providing services to taxonomists for standard genome sequencing and annotation.</title>
        <authorList>
            <consortium name="The Broad Institute Genomics Platform"/>
            <consortium name="The Broad Institute Genome Sequencing Center for Infectious Disease"/>
            <person name="Wu L."/>
            <person name="Ma J."/>
        </authorList>
    </citation>
    <scope>NUCLEOTIDE SEQUENCE [LARGE SCALE GENOMIC DNA]</scope>
    <source>
        <strain evidence="8">CCUG 53270</strain>
    </source>
</reference>
<keyword evidence="4" id="KW-0804">Transcription</keyword>
<evidence type="ECO:0000259" key="6">
    <source>
        <dbReference type="PROSITE" id="PS51063"/>
    </source>
</evidence>